<dbReference type="PROSITE" id="PS01124">
    <property type="entry name" value="HTH_ARAC_FAMILY_2"/>
    <property type="match status" value="1"/>
</dbReference>
<keyword evidence="3" id="KW-0804">Transcription</keyword>
<evidence type="ECO:0000313" key="8">
    <source>
        <dbReference type="Proteomes" id="UP000481876"/>
    </source>
</evidence>
<dbReference type="SUPFAM" id="SSF46689">
    <property type="entry name" value="Homeodomain-like"/>
    <property type="match status" value="2"/>
</dbReference>
<dbReference type="Proteomes" id="UP000441102">
    <property type="component" value="Unassembled WGS sequence"/>
</dbReference>
<dbReference type="GeneID" id="61315018"/>
<dbReference type="SMART" id="SM00342">
    <property type="entry name" value="HTH_ARAC"/>
    <property type="match status" value="1"/>
</dbReference>
<dbReference type="PANTHER" id="PTHR46796">
    <property type="entry name" value="HTH-TYPE TRANSCRIPTIONAL ACTIVATOR RHAS-RELATED"/>
    <property type="match status" value="1"/>
</dbReference>
<evidence type="ECO:0000259" key="4">
    <source>
        <dbReference type="PROSITE" id="PS01124"/>
    </source>
</evidence>
<keyword evidence="2" id="KW-0238">DNA-binding</keyword>
<evidence type="ECO:0000313" key="5">
    <source>
        <dbReference type="EMBL" id="KAB2772724.1"/>
    </source>
</evidence>
<organism evidence="6 7">
    <name type="scientific">Brucella anthropi</name>
    <name type="common">Ochrobactrum anthropi</name>
    <dbReference type="NCBI Taxonomy" id="529"/>
    <lineage>
        <taxon>Bacteria</taxon>
        <taxon>Pseudomonadati</taxon>
        <taxon>Pseudomonadota</taxon>
        <taxon>Alphaproteobacteria</taxon>
        <taxon>Hyphomicrobiales</taxon>
        <taxon>Brucellaceae</taxon>
        <taxon>Brucella/Ochrobactrum group</taxon>
        <taxon>Brucella</taxon>
    </lineage>
</organism>
<comment type="caution">
    <text evidence="6">The sequence shown here is derived from an EMBL/GenBank/DDBJ whole genome shotgun (WGS) entry which is preliminary data.</text>
</comment>
<dbReference type="Pfam" id="PF12833">
    <property type="entry name" value="HTH_18"/>
    <property type="match status" value="1"/>
</dbReference>
<dbReference type="InterPro" id="IPR009057">
    <property type="entry name" value="Homeodomain-like_sf"/>
</dbReference>
<accession>A0A6I0DRM2</accession>
<dbReference type="Proteomes" id="UP000481876">
    <property type="component" value="Unassembled WGS sequence"/>
</dbReference>
<dbReference type="GO" id="GO:0043565">
    <property type="term" value="F:sequence-specific DNA binding"/>
    <property type="evidence" value="ECO:0007669"/>
    <property type="project" value="InterPro"/>
</dbReference>
<evidence type="ECO:0000313" key="7">
    <source>
        <dbReference type="Proteomes" id="UP000441102"/>
    </source>
</evidence>
<dbReference type="EMBL" id="WBWX01000003">
    <property type="protein sequence ID" value="KAB2799219.1"/>
    <property type="molecule type" value="Genomic_DNA"/>
</dbReference>
<protein>
    <submittedName>
        <fullName evidence="6">Helix-turn-helix transcriptional regulator</fullName>
    </submittedName>
</protein>
<gene>
    <name evidence="5" type="ORF">F9L04_03880</name>
    <name evidence="6" type="ORF">F9L06_11575</name>
</gene>
<keyword evidence="1" id="KW-0805">Transcription regulation</keyword>
<feature type="domain" description="HTH araC/xylS-type" evidence="4">
    <location>
        <begin position="170"/>
        <end position="267"/>
    </location>
</feature>
<evidence type="ECO:0000256" key="3">
    <source>
        <dbReference type="ARBA" id="ARBA00023163"/>
    </source>
</evidence>
<sequence>MQTKASKSGLTCATTQIGVASYHRDVTTIMVLREQVHNLKWYSSVRQDEKSSYPAGTVFIIPASTDLSIDWPNPIEIISMQPDEQLLQDGPFLASLFGEINGSKNVASFSCKDCMPLSHMIWDEICRRGGQDEAYLNALGLVLMRTVARSLLNERASIDNKVGLSKAARHQIEAYLNQNFHKPLSVPDMAALLGISAGHFSTCFRKSFGQTPHQYLMELRLDEAERCLRKTSMPINEIAHHLNFSSQSHLTTALRKHRQTTPGELRK</sequence>
<dbReference type="AlphaFoldDB" id="A0A6I0DRM2"/>
<dbReference type="Gene3D" id="1.10.10.60">
    <property type="entry name" value="Homeodomain-like"/>
    <property type="match status" value="1"/>
</dbReference>
<reference evidence="7 8" key="1">
    <citation type="submission" date="2019-09" db="EMBL/GenBank/DDBJ databases">
        <title>Taxonomic organization of the family Brucellaceae based on a phylogenomic approach.</title>
        <authorList>
            <person name="Leclercq S."/>
            <person name="Cloeckaert A."/>
            <person name="Zygmunt M.S."/>
        </authorList>
    </citation>
    <scope>NUCLEOTIDE SEQUENCE [LARGE SCALE GENOMIC DNA]</scope>
    <source>
        <strain evidence="6 7">CCUG 34461</strain>
        <strain evidence="5 8">LMG 3313</strain>
    </source>
</reference>
<evidence type="ECO:0000313" key="6">
    <source>
        <dbReference type="EMBL" id="KAB2799219.1"/>
    </source>
</evidence>
<dbReference type="InterPro" id="IPR050204">
    <property type="entry name" value="AraC_XylS_family_regulators"/>
</dbReference>
<evidence type="ECO:0000256" key="2">
    <source>
        <dbReference type="ARBA" id="ARBA00023125"/>
    </source>
</evidence>
<name>A0A6I0DRM2_BRUAN</name>
<dbReference type="GO" id="GO:0003700">
    <property type="term" value="F:DNA-binding transcription factor activity"/>
    <property type="evidence" value="ECO:0007669"/>
    <property type="project" value="InterPro"/>
</dbReference>
<evidence type="ECO:0000256" key="1">
    <source>
        <dbReference type="ARBA" id="ARBA00023015"/>
    </source>
</evidence>
<dbReference type="EMBL" id="WBWS01000003">
    <property type="protein sequence ID" value="KAB2772724.1"/>
    <property type="molecule type" value="Genomic_DNA"/>
</dbReference>
<dbReference type="RefSeq" id="WP_010658884.1">
    <property type="nucleotide sequence ID" value="NZ_CP044971.1"/>
</dbReference>
<dbReference type="PANTHER" id="PTHR46796:SF14">
    <property type="entry name" value="TRANSCRIPTIONAL REGULATORY PROTEIN"/>
    <property type="match status" value="1"/>
</dbReference>
<proteinExistence type="predicted"/>
<dbReference type="InterPro" id="IPR018060">
    <property type="entry name" value="HTH_AraC"/>
</dbReference>